<dbReference type="OrthoDB" id="67297at2"/>
<dbReference type="InterPro" id="IPR037238">
    <property type="entry name" value="YbiA-like_sf"/>
</dbReference>
<name>A0A1V4HA85_9BACL</name>
<dbReference type="Pfam" id="PF08719">
    <property type="entry name" value="NADAR"/>
    <property type="match status" value="1"/>
</dbReference>
<keyword evidence="5" id="KW-1185">Reference proteome</keyword>
<gene>
    <name evidence="4" type="ORF">BC351_39300</name>
</gene>
<comment type="caution">
    <text evidence="4">The sequence shown here is derived from an EMBL/GenBank/DDBJ whole genome shotgun (WGS) entry which is preliminary data.</text>
</comment>
<keyword evidence="4" id="KW-0378">Hydrolase</keyword>
<dbReference type="CDD" id="cd15457">
    <property type="entry name" value="NADAR"/>
    <property type="match status" value="1"/>
</dbReference>
<protein>
    <submittedName>
        <fullName evidence="4">GTP cyclohydrolase</fullName>
    </submittedName>
</protein>
<dbReference type="SUPFAM" id="SSF143990">
    <property type="entry name" value="YbiA-like"/>
    <property type="match status" value="1"/>
</dbReference>
<organism evidence="4 5">
    <name type="scientific">Paenibacillus ferrarius</name>
    <dbReference type="NCBI Taxonomy" id="1469647"/>
    <lineage>
        <taxon>Bacteria</taxon>
        <taxon>Bacillati</taxon>
        <taxon>Bacillota</taxon>
        <taxon>Bacilli</taxon>
        <taxon>Bacillales</taxon>
        <taxon>Paenibacillaceae</taxon>
        <taxon>Paenibacillus</taxon>
    </lineage>
</organism>
<evidence type="ECO:0000313" key="5">
    <source>
        <dbReference type="Proteomes" id="UP000190626"/>
    </source>
</evidence>
<dbReference type="NCBIfam" id="TIGR02464">
    <property type="entry name" value="ribofla_fusion"/>
    <property type="match status" value="1"/>
</dbReference>
<dbReference type="GO" id="GO:0016787">
    <property type="term" value="F:hydrolase activity"/>
    <property type="evidence" value="ECO:0007669"/>
    <property type="project" value="UniProtKB-KW"/>
</dbReference>
<dbReference type="Proteomes" id="UP000190626">
    <property type="component" value="Unassembled WGS sequence"/>
</dbReference>
<dbReference type="RefSeq" id="WP_079419715.1">
    <property type="nucleotide sequence ID" value="NZ_MBTG01000052.1"/>
</dbReference>
<comment type="catalytic activity">
    <reaction evidence="1">
        <text>5-amino-6-(5-phospho-D-ribosylamino)uracil + H2O = 5,6-diaminouracil + D-ribose 5-phosphate</text>
        <dbReference type="Rhea" id="RHEA:55020"/>
        <dbReference type="ChEBI" id="CHEBI:15377"/>
        <dbReference type="ChEBI" id="CHEBI:46252"/>
        <dbReference type="ChEBI" id="CHEBI:58453"/>
        <dbReference type="ChEBI" id="CHEBI:78346"/>
    </reaction>
</comment>
<dbReference type="EMBL" id="MBTG01000052">
    <property type="protein sequence ID" value="OPH47867.1"/>
    <property type="molecule type" value="Genomic_DNA"/>
</dbReference>
<dbReference type="STRING" id="1469647.BC351_39300"/>
<accession>A0A1V4HA85</accession>
<reference evidence="5" key="1">
    <citation type="submission" date="2016-07" db="EMBL/GenBank/DDBJ databases">
        <authorList>
            <person name="Florea S."/>
            <person name="Webb J.S."/>
            <person name="Jaromczyk J."/>
            <person name="Schardl C.L."/>
        </authorList>
    </citation>
    <scope>NUCLEOTIDE SEQUENCE [LARGE SCALE GENOMIC DNA]</scope>
    <source>
        <strain evidence="5">CY1</strain>
    </source>
</reference>
<proteinExistence type="predicted"/>
<feature type="domain" description="NADAR" evidence="3">
    <location>
        <begin position="6"/>
        <end position="155"/>
    </location>
</feature>
<evidence type="ECO:0000256" key="2">
    <source>
        <dbReference type="ARBA" id="ARBA00000751"/>
    </source>
</evidence>
<dbReference type="Gene3D" id="1.10.357.40">
    <property type="entry name" value="YbiA-like"/>
    <property type="match status" value="1"/>
</dbReference>
<dbReference type="AlphaFoldDB" id="A0A1V4HA85"/>
<comment type="catalytic activity">
    <reaction evidence="2">
        <text>2,5-diamino-6-hydroxy-4-(5-phosphoribosylamino)-pyrimidine + H2O = 2,5,6-triamino-4-hydroxypyrimidine + D-ribose 5-phosphate</text>
        <dbReference type="Rhea" id="RHEA:23436"/>
        <dbReference type="ChEBI" id="CHEBI:15377"/>
        <dbReference type="ChEBI" id="CHEBI:58614"/>
        <dbReference type="ChEBI" id="CHEBI:78346"/>
        <dbReference type="ChEBI" id="CHEBI:137796"/>
    </reaction>
</comment>
<evidence type="ECO:0000256" key="1">
    <source>
        <dbReference type="ARBA" id="ARBA00000022"/>
    </source>
</evidence>
<evidence type="ECO:0000313" key="4">
    <source>
        <dbReference type="EMBL" id="OPH47867.1"/>
    </source>
</evidence>
<evidence type="ECO:0000259" key="3">
    <source>
        <dbReference type="Pfam" id="PF08719"/>
    </source>
</evidence>
<sequence length="157" mass="18271">MERFTFFWRTESPFSQWHPCRFVIAGISFNCAEQYMMYMKAISFEDNKMADKILGSHSPSEQKRLGRSVSNFSADQWQLVCKQIVYDANYAKFTQNPELRTRLLATSGTTIVEASPDDRIWGIGLAEDHPHARNRSKWRGTNWLGEILTQLREDLSQ</sequence>
<dbReference type="InterPro" id="IPR012816">
    <property type="entry name" value="NADAR"/>
</dbReference>